<evidence type="ECO:0000313" key="13">
    <source>
        <dbReference type="Proteomes" id="UP000515135"/>
    </source>
</evidence>
<evidence type="ECO:0000313" key="14">
    <source>
        <dbReference type="RefSeq" id="XP_019643545.1"/>
    </source>
</evidence>
<comment type="catalytic activity">
    <reaction evidence="5">
        <text>N-propanoyltaurine + H2O = propanoate + taurine</text>
        <dbReference type="Rhea" id="RHEA:81111"/>
        <dbReference type="ChEBI" id="CHEBI:15377"/>
        <dbReference type="ChEBI" id="CHEBI:17272"/>
        <dbReference type="ChEBI" id="CHEBI:231795"/>
        <dbReference type="ChEBI" id="CHEBI:507393"/>
    </reaction>
    <physiologicalReaction direction="left-to-right" evidence="5">
        <dbReference type="Rhea" id="RHEA:81112"/>
    </physiologicalReaction>
</comment>
<evidence type="ECO:0000256" key="10">
    <source>
        <dbReference type="ARBA" id="ARBA00093204"/>
    </source>
</evidence>
<dbReference type="KEGG" id="bbel:109484639"/>
<evidence type="ECO:0000256" key="7">
    <source>
        <dbReference type="ARBA" id="ARBA00049044"/>
    </source>
</evidence>
<evidence type="ECO:0000256" key="4">
    <source>
        <dbReference type="ARBA" id="ARBA00047923"/>
    </source>
</evidence>
<dbReference type="OrthoDB" id="9998343at2759"/>
<dbReference type="GO" id="GO:0008270">
    <property type="term" value="F:zinc ion binding"/>
    <property type="evidence" value="ECO:0007669"/>
    <property type="project" value="InterPro"/>
</dbReference>
<feature type="binding site" evidence="11">
    <location>
        <position position="166"/>
    </location>
    <ligand>
        <name>a divalent metal cation</name>
        <dbReference type="ChEBI" id="CHEBI:60240"/>
        <label>2</label>
    </ligand>
</feature>
<keyword evidence="1 11" id="KW-0479">Metal-binding</keyword>
<comment type="catalytic activity">
    <reaction evidence="10">
        <text>N-acetyl-L-methionine + H2O = L-methionine + acetate</text>
        <dbReference type="Rhea" id="RHEA:67440"/>
        <dbReference type="ChEBI" id="CHEBI:15377"/>
        <dbReference type="ChEBI" id="CHEBI:30089"/>
        <dbReference type="ChEBI" id="CHEBI:57844"/>
        <dbReference type="ChEBI" id="CHEBI:71670"/>
    </reaction>
    <physiologicalReaction direction="left-to-right" evidence="10">
        <dbReference type="Rhea" id="RHEA:67441"/>
    </physiologicalReaction>
</comment>
<protein>
    <recommendedName>
        <fullName evidence="8">N-acetyltaurine hydrolase</fullName>
    </recommendedName>
    <alternativeName>
        <fullName evidence="9">Phosphotriesterase-related protein</fullName>
    </alternativeName>
</protein>
<dbReference type="InterPro" id="IPR032466">
    <property type="entry name" value="Metal_Hydrolase"/>
</dbReference>
<feature type="binding site" evidence="11">
    <location>
        <position position="198"/>
    </location>
    <ligand>
        <name>a divalent metal cation</name>
        <dbReference type="ChEBI" id="CHEBI:60240"/>
        <label>2</label>
    </ligand>
</feature>
<comment type="caution">
    <text evidence="12">Lacks conserved residue(s) required for the propagation of feature annotation.</text>
</comment>
<comment type="similarity">
    <text evidence="12">Belongs to the metallo-dependent hydrolases superfamily. Phosphotriesterase family.</text>
</comment>
<gene>
    <name evidence="14" type="primary">LOC109484639</name>
</gene>
<dbReference type="Proteomes" id="UP000515135">
    <property type="component" value="Unplaced"/>
</dbReference>
<dbReference type="Pfam" id="PF02126">
    <property type="entry name" value="PTE"/>
    <property type="match status" value="1"/>
</dbReference>
<evidence type="ECO:0000256" key="2">
    <source>
        <dbReference type="ARBA" id="ARBA00022801"/>
    </source>
</evidence>
<dbReference type="CDD" id="cd00530">
    <property type="entry name" value="PTE"/>
    <property type="match status" value="1"/>
</dbReference>
<dbReference type="GeneID" id="109484639"/>
<comment type="catalytic activity">
    <reaction evidence="7">
        <text>N-acetyltaurine + H2O = taurine + acetate</text>
        <dbReference type="Rhea" id="RHEA:81107"/>
        <dbReference type="ChEBI" id="CHEBI:15377"/>
        <dbReference type="ChEBI" id="CHEBI:30089"/>
        <dbReference type="ChEBI" id="CHEBI:133737"/>
        <dbReference type="ChEBI" id="CHEBI:507393"/>
    </reaction>
    <physiologicalReaction direction="left-to-right" evidence="7">
        <dbReference type="Rhea" id="RHEA:81108"/>
    </physiologicalReaction>
</comment>
<comment type="catalytic activity">
    <reaction evidence="4">
        <text>N-acetyl-L-leucine + H2O = L-leucine + acetate</text>
        <dbReference type="Rhea" id="RHEA:81115"/>
        <dbReference type="ChEBI" id="CHEBI:15377"/>
        <dbReference type="ChEBI" id="CHEBI:30089"/>
        <dbReference type="ChEBI" id="CHEBI:57427"/>
        <dbReference type="ChEBI" id="CHEBI:58270"/>
    </reaction>
    <physiologicalReaction direction="left-to-right" evidence="4">
        <dbReference type="Rhea" id="RHEA:81116"/>
    </physiologicalReaction>
</comment>
<feature type="binding site" evidence="11">
    <location>
        <position position="294"/>
    </location>
    <ligand>
        <name>a divalent metal cation</name>
        <dbReference type="ChEBI" id="CHEBI:60240"/>
        <label>1</label>
    </ligand>
</feature>
<evidence type="ECO:0000256" key="8">
    <source>
        <dbReference type="ARBA" id="ARBA00049742"/>
    </source>
</evidence>
<evidence type="ECO:0000256" key="5">
    <source>
        <dbReference type="ARBA" id="ARBA00048249"/>
    </source>
</evidence>
<dbReference type="InterPro" id="IPR001559">
    <property type="entry name" value="Phosphotriesterase"/>
</dbReference>
<proteinExistence type="inferred from homology"/>
<comment type="catalytic activity">
    <reaction evidence="3">
        <text>N-acetyl-L-isoleucine + H2O = L-isoleucine + acetate</text>
        <dbReference type="Rhea" id="RHEA:81119"/>
        <dbReference type="ChEBI" id="CHEBI:15377"/>
        <dbReference type="ChEBI" id="CHEBI:30089"/>
        <dbReference type="ChEBI" id="CHEBI:58045"/>
        <dbReference type="ChEBI" id="CHEBI:133735"/>
    </reaction>
    <physiologicalReaction direction="left-to-right" evidence="3">
        <dbReference type="Rhea" id="RHEA:81120"/>
    </physiologicalReaction>
</comment>
<reference evidence="14" key="1">
    <citation type="submission" date="2025-08" db="UniProtKB">
        <authorList>
            <consortium name="RefSeq"/>
        </authorList>
    </citation>
    <scope>IDENTIFICATION</scope>
    <source>
        <tissue evidence="14">Gonad</tissue>
    </source>
</reference>
<evidence type="ECO:0000256" key="6">
    <source>
        <dbReference type="ARBA" id="ARBA00048664"/>
    </source>
</evidence>
<keyword evidence="2" id="KW-0378">Hydrolase</keyword>
<dbReference type="GO" id="GO:0016788">
    <property type="term" value="F:hydrolase activity, acting on ester bonds"/>
    <property type="evidence" value="ECO:0007669"/>
    <property type="project" value="InterPro"/>
</dbReference>
<feature type="binding site" evidence="11">
    <location>
        <position position="166"/>
    </location>
    <ligand>
        <name>a divalent metal cation</name>
        <dbReference type="ChEBI" id="CHEBI:60240"/>
        <label>1</label>
    </ligand>
</feature>
<feature type="binding site" evidence="11">
    <location>
        <position position="23"/>
    </location>
    <ligand>
        <name>a divalent metal cation</name>
        <dbReference type="ChEBI" id="CHEBI:60240"/>
        <label>1</label>
    </ligand>
</feature>
<dbReference type="PROSITE" id="PS01322">
    <property type="entry name" value="PHOSPHOTRIESTERASE_1"/>
    <property type="match status" value="2"/>
</dbReference>
<dbReference type="PROSITE" id="PS51347">
    <property type="entry name" value="PHOSPHOTRIESTERASE_2"/>
    <property type="match status" value="2"/>
</dbReference>
<dbReference type="AlphaFoldDB" id="A0A6P4ZQR1"/>
<feature type="binding site" evidence="11">
    <location>
        <position position="25"/>
    </location>
    <ligand>
        <name>a divalent metal cation</name>
        <dbReference type="ChEBI" id="CHEBI:60240"/>
        <label>1</label>
    </ligand>
</feature>
<accession>A0A6P4ZQR1</accession>
<evidence type="ECO:0000256" key="1">
    <source>
        <dbReference type="ARBA" id="ARBA00022723"/>
    </source>
</evidence>
<dbReference type="Gene3D" id="3.20.20.140">
    <property type="entry name" value="Metal-dependent hydrolases"/>
    <property type="match status" value="2"/>
</dbReference>
<evidence type="ECO:0000256" key="9">
    <source>
        <dbReference type="ARBA" id="ARBA00049821"/>
    </source>
</evidence>
<dbReference type="InterPro" id="IPR017947">
    <property type="entry name" value="AryldialkylPase_Zn-BS"/>
</dbReference>
<evidence type="ECO:0000256" key="12">
    <source>
        <dbReference type="PROSITE-ProRule" id="PRU00679"/>
    </source>
</evidence>
<dbReference type="PANTHER" id="PTHR10819">
    <property type="entry name" value="PHOSPHOTRIESTERASE-RELATED"/>
    <property type="match status" value="1"/>
</dbReference>
<evidence type="ECO:0000256" key="11">
    <source>
        <dbReference type="PIRSR" id="PIRSR601559-52"/>
    </source>
</evidence>
<evidence type="ECO:0000256" key="3">
    <source>
        <dbReference type="ARBA" id="ARBA00047442"/>
    </source>
</evidence>
<organism evidence="13 14">
    <name type="scientific">Branchiostoma belcheri</name>
    <name type="common">Amphioxus</name>
    <dbReference type="NCBI Taxonomy" id="7741"/>
    <lineage>
        <taxon>Eukaryota</taxon>
        <taxon>Metazoa</taxon>
        <taxon>Chordata</taxon>
        <taxon>Cephalochordata</taxon>
        <taxon>Leptocardii</taxon>
        <taxon>Amphioxiformes</taxon>
        <taxon>Branchiostomatidae</taxon>
        <taxon>Branchiostoma</taxon>
    </lineage>
</organism>
<dbReference type="SUPFAM" id="SSF51556">
    <property type="entry name" value="Metallo-dependent hydrolases"/>
    <property type="match status" value="2"/>
</dbReference>
<name>A0A6P4ZQR1_BRABE</name>
<dbReference type="RefSeq" id="XP_019643545.1">
    <property type="nucleotide sequence ID" value="XM_019787986.1"/>
</dbReference>
<feature type="binding site" evidence="11">
    <location>
        <position position="227"/>
    </location>
    <ligand>
        <name>a divalent metal cation</name>
        <dbReference type="ChEBI" id="CHEBI:60240"/>
        <label>2</label>
    </ligand>
</feature>
<keyword evidence="13" id="KW-1185">Reference proteome</keyword>
<sequence>MKGKIQTVCGWIDPGILGKTLTHEHLVADFSCFRAKPSQHAPRPDTLSFSMENLGFIRQYPYSFSENLNLHGEENHMVEELKFYRQNGGSSIVECTTLGLSRDVGKLKQISMETGVNVICGAGYYTANTHPSNMDSLTQEQLVSTLVRDITQGADGTDVRCGVIGEIGCSWPLTDNERKVLQATAAAQSETGCPVIIHPGGHKDAPCEIVRILQEAGGDISATVMSHIDRTFFEPEDVLEFASLGCYLEWDFFGLEVSHTQWQDIDMPNDAMRIRMIRQVLEEGHADRVVISHDVDTKHRLMHYGGHGYSHILLNVVPKMRNRGISEDILGKTLTHEHLVADFSCFRAKPSQHAPHPDTLSFSMENLGFIRQYPYSFLENLNLHGEENHMVEELKFFRQNGGSSIVECTTLGLSRDVGKLKQISMETGVNVICGAGYYTANTHPSNMDSLTQEQLVSTLVRDITQGADGTDVRCGVIGEIGCSWPLTDNERKVLQATAAAQSETGCPVIIHPGGHKDAPCEIVRILQEAGGDISATVMSHIDSTFFEPEDVLEFASLGCYLEWDFFGLEVSHTQWQDIDMPNDAMRIRMIRQVLEEGHADRVVISHDVDTKHRLMHYGGHGYSHILLNVVPKMRNRGISEEDINKILIENPKRWLVFK</sequence>
<comment type="catalytic activity">
    <reaction evidence="6">
        <text>N-acetyl-L-valine + H2O = L-valine + acetate</text>
        <dbReference type="Rhea" id="RHEA:81123"/>
        <dbReference type="ChEBI" id="CHEBI:15377"/>
        <dbReference type="ChEBI" id="CHEBI:30089"/>
        <dbReference type="ChEBI" id="CHEBI:57762"/>
        <dbReference type="ChEBI" id="CHEBI:133716"/>
    </reaction>
    <physiologicalReaction direction="left-to-right" evidence="6">
        <dbReference type="Rhea" id="RHEA:81124"/>
    </physiologicalReaction>
</comment>
<comment type="cofactor">
    <cofactor evidence="11">
        <name>a divalent metal cation</name>
        <dbReference type="ChEBI" id="CHEBI:60240"/>
    </cofactor>
    <text evidence="11">Binds 2 divalent metal cations per subunit.</text>
</comment>
<dbReference type="PANTHER" id="PTHR10819:SF3">
    <property type="entry name" value="PHOSPHOTRIESTERASE-RELATED PROTEIN"/>
    <property type="match status" value="1"/>
</dbReference>